<comment type="caution">
    <text evidence="3">The sequence shown here is derived from an EMBL/GenBank/DDBJ whole genome shotgun (WGS) entry which is preliminary data.</text>
</comment>
<gene>
    <name evidence="3" type="primary">CSR1_4</name>
    <name evidence="3" type="ORF">H4R26_003046</name>
</gene>
<dbReference type="Pfam" id="PF03765">
    <property type="entry name" value="CRAL_TRIO_N"/>
    <property type="match status" value="1"/>
</dbReference>
<dbReference type="InterPro" id="IPR036273">
    <property type="entry name" value="CRAL/TRIO_N_dom_sf"/>
</dbReference>
<feature type="compositionally biased region" description="Low complexity" evidence="1">
    <location>
        <begin position="127"/>
        <end position="139"/>
    </location>
</feature>
<organism evidence="3 4">
    <name type="scientific">Coemansia thaxteri</name>
    <dbReference type="NCBI Taxonomy" id="2663907"/>
    <lineage>
        <taxon>Eukaryota</taxon>
        <taxon>Fungi</taxon>
        <taxon>Fungi incertae sedis</taxon>
        <taxon>Zoopagomycota</taxon>
        <taxon>Kickxellomycotina</taxon>
        <taxon>Kickxellomycetes</taxon>
        <taxon>Kickxellales</taxon>
        <taxon>Kickxellaceae</taxon>
        <taxon>Coemansia</taxon>
    </lineage>
</organism>
<dbReference type="Gene3D" id="3.40.525.10">
    <property type="entry name" value="CRAL-TRIO lipid binding domain"/>
    <property type="match status" value="1"/>
</dbReference>
<dbReference type="Proteomes" id="UP001150907">
    <property type="component" value="Unassembled WGS sequence"/>
</dbReference>
<dbReference type="EMBL" id="JANBQF010000217">
    <property type="protein sequence ID" value="KAJ2003487.1"/>
    <property type="molecule type" value="Genomic_DNA"/>
</dbReference>
<dbReference type="InterPro" id="IPR052432">
    <property type="entry name" value="PITP/CRAL-TRIO"/>
</dbReference>
<accession>A0A9W8BFC7</accession>
<dbReference type="InterPro" id="IPR011074">
    <property type="entry name" value="CRAL/TRIO_N_dom"/>
</dbReference>
<dbReference type="InterPro" id="IPR036865">
    <property type="entry name" value="CRAL-TRIO_dom_sf"/>
</dbReference>
<evidence type="ECO:0000259" key="2">
    <source>
        <dbReference type="PROSITE" id="PS50191"/>
    </source>
</evidence>
<dbReference type="CDD" id="cd00170">
    <property type="entry name" value="SEC14"/>
    <property type="match status" value="1"/>
</dbReference>
<dbReference type="SMART" id="SM00516">
    <property type="entry name" value="SEC14"/>
    <property type="match status" value="1"/>
</dbReference>
<dbReference type="Pfam" id="PF00650">
    <property type="entry name" value="CRAL_TRIO"/>
    <property type="match status" value="1"/>
</dbReference>
<dbReference type="SUPFAM" id="SSF52087">
    <property type="entry name" value="CRAL/TRIO domain"/>
    <property type="match status" value="1"/>
</dbReference>
<evidence type="ECO:0000313" key="4">
    <source>
        <dbReference type="Proteomes" id="UP001150907"/>
    </source>
</evidence>
<feature type="region of interest" description="Disordered" evidence="1">
    <location>
        <begin position="87"/>
        <end position="168"/>
    </location>
</feature>
<name>A0A9W8BFC7_9FUNG</name>
<dbReference type="OrthoDB" id="43460at2759"/>
<dbReference type="InterPro" id="IPR001251">
    <property type="entry name" value="CRAL-TRIO_dom"/>
</dbReference>
<keyword evidence="4" id="KW-1185">Reference proteome</keyword>
<sequence length="520" mass="57458">MAPAETSPSLLEHYARRLPLTEGRLPLLPTDQAAKLRRLWLLLLREFDTAPALPVLFSLAHSQETVSSEASEDSAGLAAISFEPLVSLGSKPTEPRGTPPLPPSSPDAPRPRPVNGASSNGWLGWMSSSRSSTASDSGSVTPAPPPVDNTPTEDNAETARQRTETVQDYVSRMSATSTYPTAVRADVAPAAAPLVPPNFTPLFGQPALTRSFRATFWQAATQMRDPDAWVLRFLRARKWDVDQALDMIKKTLVWRAGQAIDEIAYYGESKLHYHTMDTGLAYACTTDRLGCPVFVVRVRANIARNRNIVAIKRFLCWQLETSQLLAADSDGRVTILFDMTGFTRENIDLDLVRTLISLLSSYFPETLGIMILHVNSWVFTGLWAIISPFIDPVVKSKIVMVRSAQEIAPFIDPDQLVSELGGKKQFNYTYVLPTSQENADMADTAARQAAEHDYVSAVASYEQITRQWLNQPQSGSNLDPARCAARDALHSATAMLDPYVRSRTLYHRLGQIKPDRSVLF</sequence>
<dbReference type="SUPFAM" id="SSF46938">
    <property type="entry name" value="CRAL/TRIO N-terminal domain"/>
    <property type="match status" value="1"/>
</dbReference>
<dbReference type="PANTHER" id="PTHR46590:SF1">
    <property type="entry name" value="PHOSPHATIDYLINOSITOL TRANSFER PROTEIN CSR1"/>
    <property type="match status" value="1"/>
</dbReference>
<reference evidence="3" key="1">
    <citation type="submission" date="2022-07" db="EMBL/GenBank/DDBJ databases">
        <title>Phylogenomic reconstructions and comparative analyses of Kickxellomycotina fungi.</title>
        <authorList>
            <person name="Reynolds N.K."/>
            <person name="Stajich J.E."/>
            <person name="Barry K."/>
            <person name="Grigoriev I.V."/>
            <person name="Crous P."/>
            <person name="Smith M.E."/>
        </authorList>
    </citation>
    <scope>NUCLEOTIDE SEQUENCE</scope>
    <source>
        <strain evidence="3">IMI 214461</strain>
    </source>
</reference>
<feature type="compositionally biased region" description="Pro residues" evidence="1">
    <location>
        <begin position="97"/>
        <end position="112"/>
    </location>
</feature>
<proteinExistence type="predicted"/>
<evidence type="ECO:0000313" key="3">
    <source>
        <dbReference type="EMBL" id="KAJ2003487.1"/>
    </source>
</evidence>
<dbReference type="PRINTS" id="PR00180">
    <property type="entry name" value="CRETINALDHBP"/>
</dbReference>
<dbReference type="PANTHER" id="PTHR46590">
    <property type="entry name" value="PHOSPHATIDYLINOSITOL TRANSFER PROTEIN CSR1-RELATED"/>
    <property type="match status" value="1"/>
</dbReference>
<protein>
    <submittedName>
        <fullName evidence="3">Phosphatidylinositol transfer protein csr1</fullName>
    </submittedName>
</protein>
<dbReference type="AlphaFoldDB" id="A0A9W8BFC7"/>
<feature type="domain" description="CRAL-TRIO" evidence="2">
    <location>
        <begin position="287"/>
        <end position="428"/>
    </location>
</feature>
<evidence type="ECO:0000256" key="1">
    <source>
        <dbReference type="SAM" id="MobiDB-lite"/>
    </source>
</evidence>
<dbReference type="SMART" id="SM01100">
    <property type="entry name" value="CRAL_TRIO_N"/>
    <property type="match status" value="1"/>
</dbReference>
<dbReference type="PROSITE" id="PS50191">
    <property type="entry name" value="CRAL_TRIO"/>
    <property type="match status" value="1"/>
</dbReference>